<dbReference type="EC" id="4.2.99.18" evidence="19"/>
<keyword evidence="13" id="KW-0511">Multifunctional enzyme</keyword>
<keyword evidence="9" id="KW-0862">Zinc</keyword>
<evidence type="ECO:0000256" key="13">
    <source>
        <dbReference type="ARBA" id="ARBA00023268"/>
    </source>
</evidence>
<dbReference type="Proteomes" id="UP000273119">
    <property type="component" value="Unassembled WGS sequence"/>
</dbReference>
<sequence length="320" mass="34090">MPELPEVEVVRRGLETWVVGRHVLRARVLDARSVRRHQDGPQDFELSLSGATVGAAVRRGKFLWLPLSAPDPLPDAAAGVALVAHLGMSGQLLVENAGQPQEKHLKVSLDLADAPGEGMSGGEAGVPGAAAGTRQLRFVDQRIFGGMWLSPLIPTPDGGPGGCGSDAASFPADAAHIARDVLDPLTTASALRASWKTRRVSVKTAILDQSLLAGVGNIYADEALWRTRLHYLTPVASLSLARTAELLQALRDVMGDALEAGGTSFDALYVNVNGASGYFDRSLNAYGQQGKPCSRCGTLMVRESYMNRGSHFCPTCQRRR</sequence>
<keyword evidence="6" id="KW-0227">DNA damage</keyword>
<name>A0A496PGT4_9MICC</name>
<evidence type="ECO:0000256" key="14">
    <source>
        <dbReference type="ARBA" id="ARBA00023295"/>
    </source>
</evidence>
<evidence type="ECO:0000256" key="9">
    <source>
        <dbReference type="ARBA" id="ARBA00022833"/>
    </source>
</evidence>
<dbReference type="GO" id="GO:0008270">
    <property type="term" value="F:zinc ion binding"/>
    <property type="evidence" value="ECO:0007669"/>
    <property type="project" value="UniProtKB-KW"/>
</dbReference>
<dbReference type="SUPFAM" id="SSF57716">
    <property type="entry name" value="Glucocorticoid receptor-like (DNA-binding domain)"/>
    <property type="match status" value="1"/>
</dbReference>
<dbReference type="EMBL" id="QQXL01000007">
    <property type="protein sequence ID" value="RKW69694.1"/>
    <property type="molecule type" value="Genomic_DNA"/>
</dbReference>
<dbReference type="PROSITE" id="PS51068">
    <property type="entry name" value="FPG_CAT"/>
    <property type="match status" value="1"/>
</dbReference>
<comment type="cofactor">
    <cofactor evidence="2">
        <name>Zn(2+)</name>
        <dbReference type="ChEBI" id="CHEBI:29105"/>
    </cofactor>
</comment>
<proteinExistence type="inferred from homology"/>
<dbReference type="GO" id="GO:0003690">
    <property type="term" value="F:double-stranded DNA binding"/>
    <property type="evidence" value="ECO:0007669"/>
    <property type="project" value="UniProtKB-ARBA"/>
</dbReference>
<dbReference type="InterPro" id="IPR012319">
    <property type="entry name" value="FPG_cat"/>
</dbReference>
<dbReference type="CDD" id="cd08966">
    <property type="entry name" value="EcFpg-like_N"/>
    <property type="match status" value="1"/>
</dbReference>
<evidence type="ECO:0000256" key="5">
    <source>
        <dbReference type="ARBA" id="ARBA00022723"/>
    </source>
</evidence>
<evidence type="ECO:0000256" key="10">
    <source>
        <dbReference type="ARBA" id="ARBA00023125"/>
    </source>
</evidence>
<dbReference type="AlphaFoldDB" id="A0A496PGT4"/>
<protein>
    <submittedName>
        <fullName evidence="19">Bifunctional DNA-formamidopyrimidine glycosylase/DNA-(Apurinic or apyrimidinic site) lyase</fullName>
        <ecNumber evidence="19">3.2.2.23</ecNumber>
        <ecNumber evidence="19">4.2.99.18</ecNumber>
    </submittedName>
</protein>
<dbReference type="InterPro" id="IPR010979">
    <property type="entry name" value="Ribosomal_uS13-like_H2TH"/>
</dbReference>
<dbReference type="SUPFAM" id="SSF81624">
    <property type="entry name" value="N-terminal domain of MutM-like DNA repair proteins"/>
    <property type="match status" value="1"/>
</dbReference>
<feature type="domain" description="Formamidopyrimidine-DNA glycosylase catalytic" evidence="18">
    <location>
        <begin position="2"/>
        <end position="145"/>
    </location>
</feature>
<gene>
    <name evidence="19" type="ORF">DWQ67_11370</name>
</gene>
<evidence type="ECO:0000256" key="16">
    <source>
        <dbReference type="PROSITE-ProRule" id="PRU00391"/>
    </source>
</evidence>
<dbReference type="InterPro" id="IPR015887">
    <property type="entry name" value="DNA_glyclase_Znf_dom_DNA_BS"/>
</dbReference>
<dbReference type="Pfam" id="PF06831">
    <property type="entry name" value="H2TH"/>
    <property type="match status" value="1"/>
</dbReference>
<dbReference type="GO" id="GO:0006284">
    <property type="term" value="P:base-excision repair"/>
    <property type="evidence" value="ECO:0007669"/>
    <property type="project" value="InterPro"/>
</dbReference>
<dbReference type="InterPro" id="IPR000214">
    <property type="entry name" value="Znf_DNA_glyclase/AP_lyase"/>
</dbReference>
<dbReference type="FunFam" id="1.10.8.50:FF:000003">
    <property type="entry name" value="Formamidopyrimidine-DNA glycosylase"/>
    <property type="match status" value="1"/>
</dbReference>
<evidence type="ECO:0000256" key="15">
    <source>
        <dbReference type="ARBA" id="ARBA00044632"/>
    </source>
</evidence>
<dbReference type="Pfam" id="PF06827">
    <property type="entry name" value="zf-FPG_IleRS"/>
    <property type="match status" value="1"/>
</dbReference>
<dbReference type="SUPFAM" id="SSF46946">
    <property type="entry name" value="S13-like H2TH domain"/>
    <property type="match status" value="1"/>
</dbReference>
<dbReference type="PROSITE" id="PS01242">
    <property type="entry name" value="ZF_FPG_1"/>
    <property type="match status" value="1"/>
</dbReference>
<keyword evidence="14 19" id="KW-0326">Glycosidase</keyword>
<evidence type="ECO:0000256" key="7">
    <source>
        <dbReference type="ARBA" id="ARBA00022771"/>
    </source>
</evidence>
<evidence type="ECO:0000256" key="12">
    <source>
        <dbReference type="ARBA" id="ARBA00023239"/>
    </source>
</evidence>
<dbReference type="GO" id="GO:0140078">
    <property type="term" value="F:class I DNA-(apurinic or apyrimidinic site) endonuclease activity"/>
    <property type="evidence" value="ECO:0007669"/>
    <property type="project" value="UniProtKB-EC"/>
</dbReference>
<keyword evidence="10" id="KW-0238">DNA-binding</keyword>
<comment type="catalytic activity">
    <reaction evidence="15">
        <text>2'-deoxyribonucleotide-(2'-deoxyribose 5'-phosphate)-2'-deoxyribonucleotide-DNA = a 3'-end 2'-deoxyribonucleotide-(2,3-dehydro-2,3-deoxyribose 5'-phosphate)-DNA + a 5'-end 5'-phospho-2'-deoxyribonucleoside-DNA + H(+)</text>
        <dbReference type="Rhea" id="RHEA:66592"/>
        <dbReference type="Rhea" id="RHEA-COMP:13180"/>
        <dbReference type="Rhea" id="RHEA-COMP:16897"/>
        <dbReference type="Rhea" id="RHEA-COMP:17067"/>
        <dbReference type="ChEBI" id="CHEBI:15378"/>
        <dbReference type="ChEBI" id="CHEBI:136412"/>
        <dbReference type="ChEBI" id="CHEBI:157695"/>
        <dbReference type="ChEBI" id="CHEBI:167181"/>
        <dbReference type="EC" id="4.2.99.18"/>
    </reaction>
</comment>
<dbReference type="Pfam" id="PF01149">
    <property type="entry name" value="Fapy_DNA_glyco"/>
    <property type="match status" value="1"/>
</dbReference>
<evidence type="ECO:0000313" key="19">
    <source>
        <dbReference type="EMBL" id="RKW69694.1"/>
    </source>
</evidence>
<dbReference type="InterPro" id="IPR010663">
    <property type="entry name" value="Znf_FPG/IleRS"/>
</dbReference>
<accession>A0A496PGT4</accession>
<comment type="caution">
    <text evidence="19">The sequence shown here is derived from an EMBL/GenBank/DDBJ whole genome shotgun (WGS) entry which is preliminary data.</text>
</comment>
<dbReference type="Gene3D" id="1.10.8.50">
    <property type="match status" value="1"/>
</dbReference>
<dbReference type="InterPro" id="IPR015886">
    <property type="entry name" value="H2TH_FPG"/>
</dbReference>
<dbReference type="RefSeq" id="WP_121485740.1">
    <property type="nucleotide sequence ID" value="NZ_QQXL01000007.1"/>
</dbReference>
<comment type="similarity">
    <text evidence="3">Belongs to the FPG family.</text>
</comment>
<evidence type="ECO:0000256" key="6">
    <source>
        <dbReference type="ARBA" id="ARBA00022763"/>
    </source>
</evidence>
<evidence type="ECO:0000256" key="2">
    <source>
        <dbReference type="ARBA" id="ARBA00001947"/>
    </source>
</evidence>
<dbReference type="Gene3D" id="3.20.190.10">
    <property type="entry name" value="MutM-like, N-terminal"/>
    <property type="match status" value="1"/>
</dbReference>
<dbReference type="GO" id="GO:0006979">
    <property type="term" value="P:response to oxidative stress"/>
    <property type="evidence" value="ECO:0007669"/>
    <property type="project" value="UniProtKB-ARBA"/>
</dbReference>
<evidence type="ECO:0000256" key="11">
    <source>
        <dbReference type="ARBA" id="ARBA00023204"/>
    </source>
</evidence>
<dbReference type="InterPro" id="IPR020629">
    <property type="entry name" value="FPG_Glyclase"/>
</dbReference>
<keyword evidence="8 19" id="KW-0378">Hydrolase</keyword>
<organism evidence="19 20">
    <name type="scientific">Galactobacter caseinivorans</name>
    <dbReference type="NCBI Taxonomy" id="2676123"/>
    <lineage>
        <taxon>Bacteria</taxon>
        <taxon>Bacillati</taxon>
        <taxon>Actinomycetota</taxon>
        <taxon>Actinomycetes</taxon>
        <taxon>Micrococcales</taxon>
        <taxon>Micrococcaceae</taxon>
        <taxon>Galactobacter</taxon>
    </lineage>
</organism>
<dbReference type="NCBIfam" id="NF002211">
    <property type="entry name" value="PRK01103.1"/>
    <property type="match status" value="1"/>
</dbReference>
<keyword evidence="11" id="KW-0234">DNA repair</keyword>
<keyword evidence="20" id="KW-1185">Reference proteome</keyword>
<evidence type="ECO:0000256" key="1">
    <source>
        <dbReference type="ARBA" id="ARBA00001668"/>
    </source>
</evidence>
<comment type="subunit">
    <text evidence="4">Monomer.</text>
</comment>
<dbReference type="SMART" id="SM01232">
    <property type="entry name" value="H2TH"/>
    <property type="match status" value="1"/>
</dbReference>
<keyword evidence="7 16" id="KW-0863">Zinc-finger</keyword>
<keyword evidence="5" id="KW-0479">Metal-binding</keyword>
<keyword evidence="12 19" id="KW-0456">Lyase</keyword>
<dbReference type="GO" id="GO:0034039">
    <property type="term" value="F:8-oxo-7,8-dihydroguanine DNA N-glycosylase activity"/>
    <property type="evidence" value="ECO:0007669"/>
    <property type="project" value="TreeGrafter"/>
</dbReference>
<evidence type="ECO:0000256" key="8">
    <source>
        <dbReference type="ARBA" id="ARBA00022801"/>
    </source>
</evidence>
<feature type="domain" description="FPG-type" evidence="17">
    <location>
        <begin position="284"/>
        <end position="318"/>
    </location>
</feature>
<dbReference type="PANTHER" id="PTHR22993:SF9">
    <property type="entry name" value="FORMAMIDOPYRIMIDINE-DNA GLYCOSYLASE"/>
    <property type="match status" value="1"/>
</dbReference>
<evidence type="ECO:0000259" key="17">
    <source>
        <dbReference type="PROSITE" id="PS51066"/>
    </source>
</evidence>
<dbReference type="InterPro" id="IPR035937">
    <property type="entry name" value="FPG_N"/>
</dbReference>
<evidence type="ECO:0000313" key="20">
    <source>
        <dbReference type="Proteomes" id="UP000273119"/>
    </source>
</evidence>
<dbReference type="SMART" id="SM00898">
    <property type="entry name" value="Fapy_DNA_glyco"/>
    <property type="match status" value="1"/>
</dbReference>
<evidence type="ECO:0000259" key="18">
    <source>
        <dbReference type="PROSITE" id="PS51068"/>
    </source>
</evidence>
<evidence type="ECO:0000256" key="3">
    <source>
        <dbReference type="ARBA" id="ARBA00009409"/>
    </source>
</evidence>
<evidence type="ECO:0000256" key="4">
    <source>
        <dbReference type="ARBA" id="ARBA00011245"/>
    </source>
</evidence>
<dbReference type="PROSITE" id="PS51066">
    <property type="entry name" value="ZF_FPG_2"/>
    <property type="match status" value="1"/>
</dbReference>
<dbReference type="GO" id="GO:0003684">
    <property type="term" value="F:damaged DNA binding"/>
    <property type="evidence" value="ECO:0007669"/>
    <property type="project" value="InterPro"/>
</dbReference>
<dbReference type="EC" id="3.2.2.23" evidence="19"/>
<reference evidence="19 20" key="1">
    <citation type="submission" date="2018-07" db="EMBL/GenBank/DDBJ databases">
        <title>Arthrobacter sp. nov., isolated from raw cow's milk with high bacterial count.</title>
        <authorList>
            <person name="Hahne J."/>
            <person name="Isele D."/>
            <person name="Lipski A."/>
        </authorList>
    </citation>
    <scope>NUCLEOTIDE SEQUENCE [LARGE SCALE GENOMIC DNA]</scope>
    <source>
        <strain evidence="19 20">JZ R-183</strain>
    </source>
</reference>
<dbReference type="PANTHER" id="PTHR22993">
    <property type="entry name" value="FORMAMIDOPYRIMIDINE-DNA GLYCOSYLASE"/>
    <property type="match status" value="1"/>
</dbReference>
<comment type="catalytic activity">
    <reaction evidence="1">
        <text>Hydrolysis of DNA containing ring-opened 7-methylguanine residues, releasing 2,6-diamino-4-hydroxy-5-(N-methyl)formamidopyrimidine.</text>
        <dbReference type="EC" id="3.2.2.23"/>
    </reaction>
</comment>